<proteinExistence type="predicted"/>
<comment type="caution">
    <text evidence="1">The sequence shown here is derived from an EMBL/GenBank/DDBJ whole genome shotgun (WGS) entry which is preliminary data.</text>
</comment>
<protein>
    <submittedName>
        <fullName evidence="1">Uncharacterized protein</fullName>
    </submittedName>
</protein>
<dbReference type="Proteomes" id="UP001420932">
    <property type="component" value="Unassembled WGS sequence"/>
</dbReference>
<evidence type="ECO:0000313" key="2">
    <source>
        <dbReference type="Proteomes" id="UP001420932"/>
    </source>
</evidence>
<gene>
    <name evidence="1" type="ORF">Syun_001268</name>
</gene>
<keyword evidence="2" id="KW-1185">Reference proteome</keyword>
<accession>A0AAP0LEI3</accession>
<name>A0AAP0LEI3_9MAGN</name>
<sequence>MIKLNYTHEYSTFSHICSYSQNKLLLKENLKASIEKTTQKWAMKFLHYIALLQTSMQCI</sequence>
<dbReference type="AlphaFoldDB" id="A0AAP0LEI3"/>
<organism evidence="1 2">
    <name type="scientific">Stephania yunnanensis</name>
    <dbReference type="NCBI Taxonomy" id="152371"/>
    <lineage>
        <taxon>Eukaryota</taxon>
        <taxon>Viridiplantae</taxon>
        <taxon>Streptophyta</taxon>
        <taxon>Embryophyta</taxon>
        <taxon>Tracheophyta</taxon>
        <taxon>Spermatophyta</taxon>
        <taxon>Magnoliopsida</taxon>
        <taxon>Ranunculales</taxon>
        <taxon>Menispermaceae</taxon>
        <taxon>Menispermoideae</taxon>
        <taxon>Cissampelideae</taxon>
        <taxon>Stephania</taxon>
    </lineage>
</organism>
<evidence type="ECO:0000313" key="1">
    <source>
        <dbReference type="EMBL" id="KAK9169128.1"/>
    </source>
</evidence>
<dbReference type="EMBL" id="JBBNAF010000001">
    <property type="protein sequence ID" value="KAK9169128.1"/>
    <property type="molecule type" value="Genomic_DNA"/>
</dbReference>
<reference evidence="1 2" key="1">
    <citation type="submission" date="2024-01" db="EMBL/GenBank/DDBJ databases">
        <title>Genome assemblies of Stephania.</title>
        <authorList>
            <person name="Yang L."/>
        </authorList>
    </citation>
    <scope>NUCLEOTIDE SEQUENCE [LARGE SCALE GENOMIC DNA]</scope>
    <source>
        <strain evidence="1">YNDBR</strain>
        <tissue evidence="1">Leaf</tissue>
    </source>
</reference>